<dbReference type="PANTHER" id="PTHR46374:SF1">
    <property type="entry name" value="START DOMAIN-CONTAINING PROTEIN"/>
    <property type="match status" value="1"/>
</dbReference>
<evidence type="ECO:0000313" key="6">
    <source>
        <dbReference type="EMBL" id="CAD5212584.1"/>
    </source>
</evidence>
<dbReference type="CDD" id="cd00177">
    <property type="entry name" value="START"/>
    <property type="match status" value="1"/>
</dbReference>
<evidence type="ECO:0000256" key="4">
    <source>
        <dbReference type="ARBA" id="ARBA00024750"/>
    </source>
</evidence>
<dbReference type="InterPro" id="IPR043556">
    <property type="entry name" value="StARD5/6"/>
</dbReference>
<dbReference type="Pfam" id="PF01852">
    <property type="entry name" value="START"/>
    <property type="match status" value="1"/>
</dbReference>
<dbReference type="AlphaFoldDB" id="A0A811KB46"/>
<organism evidence="6 7">
    <name type="scientific">Bursaphelenchus okinawaensis</name>
    <dbReference type="NCBI Taxonomy" id="465554"/>
    <lineage>
        <taxon>Eukaryota</taxon>
        <taxon>Metazoa</taxon>
        <taxon>Ecdysozoa</taxon>
        <taxon>Nematoda</taxon>
        <taxon>Chromadorea</taxon>
        <taxon>Rhabditida</taxon>
        <taxon>Tylenchina</taxon>
        <taxon>Tylenchomorpha</taxon>
        <taxon>Aphelenchoidea</taxon>
        <taxon>Aphelenchoididae</taxon>
        <taxon>Bursaphelenchus</taxon>
    </lineage>
</organism>
<name>A0A811KB46_9BILA</name>
<dbReference type="EMBL" id="CAJFDH010000002">
    <property type="protein sequence ID" value="CAD5212584.1"/>
    <property type="molecule type" value="Genomic_DNA"/>
</dbReference>
<dbReference type="GO" id="GO:0008289">
    <property type="term" value="F:lipid binding"/>
    <property type="evidence" value="ECO:0007669"/>
    <property type="project" value="UniProtKB-KW"/>
</dbReference>
<comment type="function">
    <text evidence="4">May be involved in the intracellular transport of sterols or other lipids. May bind cholesterol or other sterols.</text>
</comment>
<reference evidence="6" key="1">
    <citation type="submission" date="2020-09" db="EMBL/GenBank/DDBJ databases">
        <authorList>
            <person name="Kikuchi T."/>
        </authorList>
    </citation>
    <scope>NUCLEOTIDE SEQUENCE</scope>
    <source>
        <strain evidence="6">SH1</strain>
    </source>
</reference>
<keyword evidence="3" id="KW-0446">Lipid-binding</keyword>
<evidence type="ECO:0000259" key="5">
    <source>
        <dbReference type="PROSITE" id="PS50848"/>
    </source>
</evidence>
<comment type="caution">
    <text evidence="6">The sequence shown here is derived from an EMBL/GenBank/DDBJ whole genome shotgun (WGS) entry which is preliminary data.</text>
</comment>
<dbReference type="PROSITE" id="PS50848">
    <property type="entry name" value="START"/>
    <property type="match status" value="1"/>
</dbReference>
<keyword evidence="1" id="KW-0813">Transport</keyword>
<accession>A0A811KB46</accession>
<protein>
    <recommendedName>
        <fullName evidence="5">START domain-containing protein</fullName>
    </recommendedName>
</protein>
<proteinExistence type="predicted"/>
<dbReference type="InterPro" id="IPR002913">
    <property type="entry name" value="START_lipid-bd_dom"/>
</dbReference>
<evidence type="ECO:0000256" key="3">
    <source>
        <dbReference type="ARBA" id="ARBA00023121"/>
    </source>
</evidence>
<evidence type="ECO:0000313" key="7">
    <source>
        <dbReference type="Proteomes" id="UP000614601"/>
    </source>
</evidence>
<dbReference type="GO" id="GO:0006869">
    <property type="term" value="P:lipid transport"/>
    <property type="evidence" value="ECO:0007669"/>
    <property type="project" value="UniProtKB-KW"/>
</dbReference>
<sequence>MSYPTEQQYVEQASAALELVEKYAQDKLSRFPHHDFSSDSHTEEVKVFSGPPNDVPGAKENMLKMNTLLNESVEKLFDKIVPFGPQRKQWDIQIEKQKVLQKIGDDVYVVHTVFKHRGVLPTRESVVVYKVKKSENETYVAGVSTTHPDAPESSEVQRAQYHFIGYRFKHTGSNYTKLRVYWCADLNLPPHAPSDFKHGLLNEFVKSLIASGVKSINPNPVNYHP</sequence>
<dbReference type="EMBL" id="CAJFCW020000002">
    <property type="protein sequence ID" value="CAG9096763.1"/>
    <property type="molecule type" value="Genomic_DNA"/>
</dbReference>
<dbReference type="OrthoDB" id="74575at2759"/>
<dbReference type="SMART" id="SM00234">
    <property type="entry name" value="START"/>
    <property type="match status" value="1"/>
</dbReference>
<dbReference type="PANTHER" id="PTHR46374">
    <property type="entry name" value="PROTEIN CBG07384"/>
    <property type="match status" value="1"/>
</dbReference>
<dbReference type="InterPro" id="IPR023393">
    <property type="entry name" value="START-like_dom_sf"/>
</dbReference>
<dbReference type="Gene3D" id="3.30.530.20">
    <property type="match status" value="1"/>
</dbReference>
<dbReference type="SUPFAM" id="SSF55961">
    <property type="entry name" value="Bet v1-like"/>
    <property type="match status" value="1"/>
</dbReference>
<dbReference type="Proteomes" id="UP000614601">
    <property type="component" value="Unassembled WGS sequence"/>
</dbReference>
<keyword evidence="7" id="KW-1185">Reference proteome</keyword>
<dbReference type="Proteomes" id="UP000783686">
    <property type="component" value="Unassembled WGS sequence"/>
</dbReference>
<keyword evidence="2" id="KW-0445">Lipid transport</keyword>
<evidence type="ECO:0000256" key="2">
    <source>
        <dbReference type="ARBA" id="ARBA00023055"/>
    </source>
</evidence>
<gene>
    <name evidence="6" type="ORF">BOKJ2_LOCUS4385</name>
</gene>
<evidence type="ECO:0000256" key="1">
    <source>
        <dbReference type="ARBA" id="ARBA00022448"/>
    </source>
</evidence>
<feature type="domain" description="START" evidence="5">
    <location>
        <begin position="87"/>
        <end position="213"/>
    </location>
</feature>